<feature type="binding site" evidence="6">
    <location>
        <position position="29"/>
    </location>
    <ligand>
        <name>Zn(2+)</name>
        <dbReference type="ChEBI" id="CHEBI:29105"/>
    </ligand>
</feature>
<dbReference type="GO" id="GO:0051603">
    <property type="term" value="P:proteolysis involved in protein catabolic process"/>
    <property type="evidence" value="ECO:0007669"/>
    <property type="project" value="TreeGrafter"/>
</dbReference>
<accession>A0AAD0WPJ3</accession>
<dbReference type="InterPro" id="IPR004487">
    <property type="entry name" value="Clp_protease_ATP-bd_su_ClpX"/>
</dbReference>
<dbReference type="SMART" id="SM00382">
    <property type="entry name" value="AAA"/>
    <property type="match status" value="1"/>
</dbReference>
<dbReference type="InterPro" id="IPR059188">
    <property type="entry name" value="Znf_CLPX-like"/>
</dbReference>
<evidence type="ECO:0000256" key="1">
    <source>
        <dbReference type="ARBA" id="ARBA00022723"/>
    </source>
</evidence>
<dbReference type="Gene3D" id="3.40.50.300">
    <property type="entry name" value="P-loop containing nucleotide triphosphate hydrolases"/>
    <property type="match status" value="1"/>
</dbReference>
<feature type="domain" description="ClpX-type ZB" evidence="7">
    <location>
        <begin position="1"/>
        <end position="48"/>
    </location>
</feature>
<evidence type="ECO:0000313" key="8">
    <source>
        <dbReference type="EMBL" id="AXX88528.1"/>
    </source>
</evidence>
<dbReference type="InterPro" id="IPR003959">
    <property type="entry name" value="ATPase_AAA_core"/>
</dbReference>
<dbReference type="SMART" id="SM01086">
    <property type="entry name" value="ClpB_D2-small"/>
    <property type="match status" value="1"/>
</dbReference>
<dbReference type="GO" id="GO:0004252">
    <property type="term" value="F:serine-type endopeptidase activity"/>
    <property type="evidence" value="ECO:0007669"/>
    <property type="project" value="UniProtKB-EC"/>
</dbReference>
<dbReference type="EMBL" id="CP032100">
    <property type="protein sequence ID" value="AXX88528.1"/>
    <property type="molecule type" value="Genomic_DNA"/>
</dbReference>
<dbReference type="GO" id="GO:0016887">
    <property type="term" value="F:ATP hydrolysis activity"/>
    <property type="evidence" value="ECO:0007669"/>
    <property type="project" value="InterPro"/>
</dbReference>
<dbReference type="NCBIfam" id="NF003745">
    <property type="entry name" value="PRK05342.1"/>
    <property type="match status" value="1"/>
</dbReference>
<dbReference type="PANTHER" id="PTHR48102:SF7">
    <property type="entry name" value="ATP-DEPENDENT CLP PROTEASE ATP-BINDING SUBUNIT CLPX-LIKE, MITOCHONDRIAL"/>
    <property type="match status" value="1"/>
</dbReference>
<dbReference type="Pfam" id="PF06689">
    <property type="entry name" value="zf-C4_ClpX"/>
    <property type="match status" value="1"/>
</dbReference>
<proteinExistence type="inferred from homology"/>
<dbReference type="Gene3D" id="6.20.220.10">
    <property type="entry name" value="ClpX chaperone, C4-type zinc finger domain"/>
    <property type="match status" value="1"/>
</dbReference>
<keyword evidence="8" id="KW-0645">Protease</keyword>
<dbReference type="NCBIfam" id="TIGR00382">
    <property type="entry name" value="clpX"/>
    <property type="match status" value="1"/>
</dbReference>
<keyword evidence="9" id="KW-1185">Reference proteome</keyword>
<evidence type="ECO:0000256" key="5">
    <source>
        <dbReference type="ARBA" id="ARBA00023186"/>
    </source>
</evidence>
<dbReference type="GO" id="GO:0046983">
    <property type="term" value="F:protein dimerization activity"/>
    <property type="evidence" value="ECO:0007669"/>
    <property type="project" value="UniProtKB-UniRule"/>
</dbReference>
<dbReference type="SUPFAM" id="SSF52540">
    <property type="entry name" value="P-loop containing nucleoside triphosphate hydrolases"/>
    <property type="match status" value="1"/>
</dbReference>
<dbReference type="AlphaFoldDB" id="A0AAD0WPJ3"/>
<evidence type="ECO:0000256" key="3">
    <source>
        <dbReference type="ARBA" id="ARBA00022833"/>
    </source>
</evidence>
<reference evidence="8 9" key="1">
    <citation type="submission" date="2018-08" db="EMBL/GenBank/DDBJ databases">
        <title>Complete genome of the Arcobacter suis type strain LMG 26152.</title>
        <authorList>
            <person name="Miller W.G."/>
            <person name="Yee E."/>
            <person name="Bono J.L."/>
        </authorList>
    </citation>
    <scope>NUCLEOTIDE SEQUENCE [LARGE SCALE GENOMIC DNA]</scope>
    <source>
        <strain evidence="8 9">CECT 7833</strain>
    </source>
</reference>
<feature type="binding site" evidence="6">
    <location>
        <position position="32"/>
    </location>
    <ligand>
        <name>Zn(2+)</name>
        <dbReference type="ChEBI" id="CHEBI:29105"/>
    </ligand>
</feature>
<dbReference type="GO" id="GO:0051082">
    <property type="term" value="F:unfolded protein binding"/>
    <property type="evidence" value="ECO:0007669"/>
    <property type="project" value="UniProtKB-UniRule"/>
</dbReference>
<dbReference type="GO" id="GO:0008270">
    <property type="term" value="F:zinc ion binding"/>
    <property type="evidence" value="ECO:0007669"/>
    <property type="project" value="UniProtKB-UniRule"/>
</dbReference>
<keyword evidence="5 6" id="KW-0143">Chaperone</keyword>
<dbReference type="InterPro" id="IPR019489">
    <property type="entry name" value="Clp_ATPase_C"/>
</dbReference>
<name>A0AAD0WPJ3_9BACT</name>
<evidence type="ECO:0000256" key="6">
    <source>
        <dbReference type="PROSITE-ProRule" id="PRU01250"/>
    </source>
</evidence>
<organism evidence="8 9">
    <name type="scientific">Arcobacter suis CECT 7833</name>
    <dbReference type="NCBI Taxonomy" id="663365"/>
    <lineage>
        <taxon>Bacteria</taxon>
        <taxon>Pseudomonadati</taxon>
        <taxon>Campylobacterota</taxon>
        <taxon>Epsilonproteobacteria</taxon>
        <taxon>Campylobacterales</taxon>
        <taxon>Arcobacteraceae</taxon>
        <taxon>Arcobacter</taxon>
    </lineage>
</organism>
<dbReference type="InterPro" id="IPR027417">
    <property type="entry name" value="P-loop_NTPase"/>
</dbReference>
<dbReference type="GO" id="GO:0005524">
    <property type="term" value="F:ATP binding"/>
    <property type="evidence" value="ECO:0007669"/>
    <property type="project" value="UniProtKB-KW"/>
</dbReference>
<keyword evidence="1 6" id="KW-0479">Metal-binding</keyword>
<evidence type="ECO:0000313" key="9">
    <source>
        <dbReference type="Proteomes" id="UP000263040"/>
    </source>
</evidence>
<dbReference type="RefSeq" id="WP_118885114.1">
    <property type="nucleotide sequence ID" value="NZ_CP032100.1"/>
</dbReference>
<dbReference type="PROSITE" id="PS51902">
    <property type="entry name" value="CLPX_ZB"/>
    <property type="match status" value="1"/>
</dbReference>
<keyword evidence="2" id="KW-0547">Nucleotide-binding</keyword>
<evidence type="ECO:0000256" key="4">
    <source>
        <dbReference type="ARBA" id="ARBA00022840"/>
    </source>
</evidence>
<dbReference type="InterPro" id="IPR038366">
    <property type="entry name" value="Znf_CppX_C4_sf"/>
</dbReference>
<dbReference type="InterPro" id="IPR050052">
    <property type="entry name" value="ATP-dep_Clp_protease_ClpX"/>
</dbReference>
<dbReference type="Gene3D" id="1.10.8.60">
    <property type="match status" value="1"/>
</dbReference>
<dbReference type="GO" id="GO:0140662">
    <property type="term" value="F:ATP-dependent protein folding chaperone"/>
    <property type="evidence" value="ECO:0007669"/>
    <property type="project" value="InterPro"/>
</dbReference>
<keyword evidence="8" id="KW-0378">Hydrolase</keyword>
<dbReference type="KEGG" id="asui:ASUIS_0010"/>
<dbReference type="PANTHER" id="PTHR48102">
    <property type="entry name" value="ATP-DEPENDENT CLP PROTEASE ATP-BINDING SUBUNIT CLPX-LIKE, MITOCHONDRIAL-RELATED"/>
    <property type="match status" value="1"/>
</dbReference>
<dbReference type="Pfam" id="PF10431">
    <property type="entry name" value="ClpB_D2-small"/>
    <property type="match status" value="1"/>
</dbReference>
<evidence type="ECO:0000259" key="7">
    <source>
        <dbReference type="PROSITE" id="PS51902"/>
    </source>
</evidence>
<dbReference type="FunFam" id="1.10.8.60:FF:000002">
    <property type="entry name" value="ATP-dependent Clp protease ATP-binding subunit ClpX"/>
    <property type="match status" value="1"/>
</dbReference>
<dbReference type="EC" id="3.4.21.92" evidence="8"/>
<gene>
    <name evidence="8" type="primary">clpX1</name>
    <name evidence="8" type="ORF">ASUIS_0010</name>
</gene>
<dbReference type="SUPFAM" id="SSF57716">
    <property type="entry name" value="Glucocorticoid receptor-like (DNA-binding domain)"/>
    <property type="match status" value="1"/>
</dbReference>
<sequence>MSEKFNCDFCGKEITEVKKIFSSEVSHICDECVTMCSKVLEKELIKDSKKEFQKGLSVPIKIKEHLDDYVIGQVEAKKVLAVALYNHYKRIDKPVVKNVEIEKSNIMLIGPTGSGKTLLAKSLARIMDVPFAVADATALTEAGYVGEDVESILSRLLASADYDLEKAKRGIVYIDEIDKIANKSESSTSGRDVSGEGVQQGLLKILEGAEVYVPVKGSRKNSSAETILFDTTHVLFICGGAFVGLREDDSVKKSKKAPKMGFLKKEDELSERKPIEAKELISFGLIPEFIGRIPVIAELNKLSKEDLIRVLKEPKNAIIKQYEILFELDGVELEFTDEALERIAEIAVEKDVGARGLRGIIENIMLPLQYIIPSENNLEKCRITRKYIDKEEDVELKYNENSTQEPTKEILFRKLAN</sequence>
<dbReference type="SMART" id="SM00994">
    <property type="entry name" value="zf-C4_ClpX"/>
    <property type="match status" value="1"/>
</dbReference>
<keyword evidence="3 6" id="KW-0862">Zinc</keyword>
<dbReference type="Pfam" id="PF07724">
    <property type="entry name" value="AAA_2"/>
    <property type="match status" value="1"/>
</dbReference>
<protein>
    <submittedName>
        <fullName evidence="8">ATP-dependent protease specificity component and chaperone</fullName>
        <ecNumber evidence="8">3.4.21.92</ecNumber>
    </submittedName>
</protein>
<dbReference type="Proteomes" id="UP000263040">
    <property type="component" value="Chromosome"/>
</dbReference>
<dbReference type="InterPro" id="IPR003593">
    <property type="entry name" value="AAA+_ATPase"/>
</dbReference>
<dbReference type="CDD" id="cd19497">
    <property type="entry name" value="RecA-like_ClpX"/>
    <property type="match status" value="1"/>
</dbReference>
<feature type="binding site" evidence="6">
    <location>
        <position position="7"/>
    </location>
    <ligand>
        <name>Zn(2+)</name>
        <dbReference type="ChEBI" id="CHEBI:29105"/>
    </ligand>
</feature>
<evidence type="ECO:0000256" key="2">
    <source>
        <dbReference type="ARBA" id="ARBA00022741"/>
    </source>
</evidence>
<keyword evidence="4" id="KW-0067">ATP-binding</keyword>
<feature type="binding site" evidence="6">
    <location>
        <position position="10"/>
    </location>
    <ligand>
        <name>Zn(2+)</name>
        <dbReference type="ChEBI" id="CHEBI:29105"/>
    </ligand>
</feature>
<dbReference type="InterPro" id="IPR010603">
    <property type="entry name" value="Znf_CppX_C4"/>
</dbReference>
<comment type="similarity">
    <text evidence="6">Belongs to the ClpX chaperone family.</text>
</comment>